<proteinExistence type="predicted"/>
<gene>
    <name evidence="2" type="ORF">AVDCRST_MAG07-439</name>
</gene>
<feature type="compositionally biased region" description="Low complexity" evidence="1">
    <location>
        <begin position="7"/>
        <end position="22"/>
    </location>
</feature>
<reference evidence="2" key="1">
    <citation type="submission" date="2020-02" db="EMBL/GenBank/DDBJ databases">
        <authorList>
            <person name="Meier V. D."/>
        </authorList>
    </citation>
    <scope>NUCLEOTIDE SEQUENCE</scope>
    <source>
        <strain evidence="2">AVDCRST_MAG07</strain>
    </source>
</reference>
<dbReference type="AlphaFoldDB" id="A0A6J4KKM6"/>
<evidence type="ECO:0000256" key="1">
    <source>
        <dbReference type="SAM" id="MobiDB-lite"/>
    </source>
</evidence>
<name>A0A6J4KKM6_9ACTN</name>
<feature type="region of interest" description="Disordered" evidence="1">
    <location>
        <begin position="1"/>
        <end position="72"/>
    </location>
</feature>
<accession>A0A6J4KKM6</accession>
<organism evidence="2">
    <name type="scientific">uncultured Frankineae bacterium</name>
    <dbReference type="NCBI Taxonomy" id="437475"/>
    <lineage>
        <taxon>Bacteria</taxon>
        <taxon>Bacillati</taxon>
        <taxon>Actinomycetota</taxon>
        <taxon>Actinomycetes</taxon>
        <taxon>Frankiales</taxon>
        <taxon>environmental samples</taxon>
    </lineage>
</organism>
<protein>
    <submittedName>
        <fullName evidence="2">Uncharacterized protein</fullName>
    </submittedName>
</protein>
<sequence length="72" mass="7669">MGPPRGAPAAATARQAGLAPAGTEAHRAHPARVAGDQHQHRRPSSLPSAERDVDRRESQVGLRELACCTRRP</sequence>
<dbReference type="EMBL" id="CADCUB010000018">
    <property type="protein sequence ID" value="CAA9308310.1"/>
    <property type="molecule type" value="Genomic_DNA"/>
</dbReference>
<feature type="compositionally biased region" description="Basic and acidic residues" evidence="1">
    <location>
        <begin position="49"/>
        <end position="58"/>
    </location>
</feature>
<evidence type="ECO:0000313" key="2">
    <source>
        <dbReference type="EMBL" id="CAA9308310.1"/>
    </source>
</evidence>